<organism evidence="2">
    <name type="scientific">Aphanomyces stellatus</name>
    <dbReference type="NCBI Taxonomy" id="120398"/>
    <lineage>
        <taxon>Eukaryota</taxon>
        <taxon>Sar</taxon>
        <taxon>Stramenopiles</taxon>
        <taxon>Oomycota</taxon>
        <taxon>Saprolegniomycetes</taxon>
        <taxon>Saprolegniales</taxon>
        <taxon>Verrucalvaceae</taxon>
        <taxon>Aphanomyces</taxon>
    </lineage>
</organism>
<evidence type="ECO:0000256" key="1">
    <source>
        <dbReference type="SAM" id="MobiDB-lite"/>
    </source>
</evidence>
<proteinExistence type="predicted"/>
<gene>
    <name evidence="2" type="ORF">As57867_002338</name>
</gene>
<feature type="region of interest" description="Disordered" evidence="1">
    <location>
        <begin position="214"/>
        <end position="242"/>
    </location>
</feature>
<name>A0A6A4ZIG2_9STRA</name>
<evidence type="ECO:0000313" key="2">
    <source>
        <dbReference type="EMBL" id="KAF0717312.1"/>
    </source>
</evidence>
<reference evidence="2" key="1">
    <citation type="submission" date="2019-06" db="EMBL/GenBank/DDBJ databases">
        <title>Genomics analysis of Aphanomyces spp. identifies a new class of oomycete effector associated with host adaptation.</title>
        <authorList>
            <person name="Gaulin E."/>
        </authorList>
    </citation>
    <scope>NUCLEOTIDE SEQUENCE</scope>
    <source>
        <strain evidence="2">CBS 578.67</strain>
    </source>
</reference>
<feature type="non-terminal residue" evidence="2">
    <location>
        <position position="242"/>
    </location>
</feature>
<sequence>MKIAEPPATPTEPFFKAARPYKPRCMQPILGITYAWMLACESSYNILLMANTRSCSCNPGLLVPFVPRTIVCPAVVRDGELTKHMRHLNLHVRVQTWRGIAMASVPLQVQIFESLVPQVANQATSLERVLRVLCQKIETLEACINSINVGVVEMDSRLKTIAHNIEGGNEAFNAKSTFIPTLPTEKLRSDDNSAVVSHVMNALIMGHFRPLEKLKKKKKKHHDHKNDDVDVASVPDQGPRSA</sequence>
<dbReference type="AlphaFoldDB" id="A0A6A4ZIG2"/>
<accession>A0A6A4ZIG2</accession>
<dbReference type="EMBL" id="VJMH01000268">
    <property type="protein sequence ID" value="KAF0717312.1"/>
    <property type="molecule type" value="Genomic_DNA"/>
</dbReference>
<dbReference type="OrthoDB" id="125393at2759"/>
<feature type="compositionally biased region" description="Basic residues" evidence="1">
    <location>
        <begin position="214"/>
        <end position="223"/>
    </location>
</feature>
<comment type="caution">
    <text evidence="2">The sequence shown here is derived from an EMBL/GenBank/DDBJ whole genome shotgun (WGS) entry which is preliminary data.</text>
</comment>
<protein>
    <submittedName>
        <fullName evidence="2">Uncharacterized protein</fullName>
    </submittedName>
</protein>